<evidence type="ECO:0000259" key="4">
    <source>
        <dbReference type="PROSITE" id="PS50893"/>
    </source>
</evidence>
<dbReference type="PANTHER" id="PTHR43553:SF3">
    <property type="entry name" value="ABC TRANSPORTER ATP-BINDING PROTEIN MODF"/>
    <property type="match status" value="1"/>
</dbReference>
<dbReference type="InterPro" id="IPR027417">
    <property type="entry name" value="P-loop_NTPase"/>
</dbReference>
<organism evidence="5 6">
    <name type="scientific">Cellulophaga fucicola</name>
    <dbReference type="NCBI Taxonomy" id="76595"/>
    <lineage>
        <taxon>Bacteria</taxon>
        <taxon>Pseudomonadati</taxon>
        <taxon>Bacteroidota</taxon>
        <taxon>Flavobacteriia</taxon>
        <taxon>Flavobacteriales</taxon>
        <taxon>Flavobacteriaceae</taxon>
        <taxon>Cellulophaga</taxon>
    </lineage>
</organism>
<dbReference type="GO" id="GO:0016887">
    <property type="term" value="F:ATP hydrolysis activity"/>
    <property type="evidence" value="ECO:0007669"/>
    <property type="project" value="InterPro"/>
</dbReference>
<evidence type="ECO:0000256" key="2">
    <source>
        <dbReference type="ARBA" id="ARBA00022741"/>
    </source>
</evidence>
<dbReference type="AlphaFoldDB" id="A0A1K1NTP0"/>
<dbReference type="STRING" id="76595.SAMN05660313_01358"/>
<dbReference type="InterPro" id="IPR050095">
    <property type="entry name" value="ECF_ABC_transporter_ATP-bd"/>
</dbReference>
<dbReference type="RefSeq" id="WP_084639177.1">
    <property type="nucleotide sequence ID" value="NZ_FPIY01000002.1"/>
</dbReference>
<evidence type="ECO:0000256" key="3">
    <source>
        <dbReference type="ARBA" id="ARBA00022840"/>
    </source>
</evidence>
<dbReference type="Gene3D" id="3.40.50.300">
    <property type="entry name" value="P-loop containing nucleotide triphosphate hydrolases"/>
    <property type="match status" value="2"/>
</dbReference>
<dbReference type="GO" id="GO:0005524">
    <property type="term" value="F:ATP binding"/>
    <property type="evidence" value="ECO:0007669"/>
    <property type="project" value="UniProtKB-KW"/>
</dbReference>
<feature type="domain" description="ABC transporter" evidence="4">
    <location>
        <begin position="188"/>
        <end position="413"/>
    </location>
</feature>
<reference evidence="6" key="1">
    <citation type="submission" date="2016-11" db="EMBL/GenBank/DDBJ databases">
        <authorList>
            <person name="Varghese N."/>
            <person name="Submissions S."/>
        </authorList>
    </citation>
    <scope>NUCLEOTIDE SEQUENCE [LARGE SCALE GENOMIC DNA]</scope>
    <source>
        <strain evidence="6">DSM 24786</strain>
    </source>
</reference>
<dbReference type="Pfam" id="PF00005">
    <property type="entry name" value="ABC_tran"/>
    <property type="match status" value="1"/>
</dbReference>
<keyword evidence="6" id="KW-1185">Reference proteome</keyword>
<dbReference type="PANTHER" id="PTHR43553">
    <property type="entry name" value="HEAVY METAL TRANSPORTER"/>
    <property type="match status" value="1"/>
</dbReference>
<sequence length="413" mass="47092">MIKHITIFTTNESNTSSFITSLLKDEKPEEFNFLKGIDTALFSKSEVLKFIKEEEIHDIKTLTANTMQSLKSMSSGEQKRVLLKYLLDQKPKYIILDNPFDNLDTAYQTKLKELFLEISESIGIILICNRQEDRLPIASKIYKLEKDYLKHYSSLTEYNTSINNQTSLERLEIPKNNTAINYAYTELIRFKDVSVSFQTKKVLHQINWQINKGEFWQLIGKNGSGKTTLLSMITGENNKGYGQELYLFGQKKGSGESIWDIKKKIGYFTPSLTDNFKGNHTIEHMVLAGFTDAIGLYTKPTETQLNLTNQWLKIAGLSEIKNKLFNQITRGEQRLVMLLRAIVKQPLLLILDEPTADLDDNNAALFVSLVNKIAKSKQTALIFVSHRKEPNLEPLAIIELQTTPNGSIANILK</sequence>
<name>A0A1K1NTP0_9FLAO</name>
<gene>
    <name evidence="5" type="ORF">SAMN05660313_01358</name>
</gene>
<keyword evidence="3 5" id="KW-0067">ATP-binding</keyword>
<evidence type="ECO:0000256" key="1">
    <source>
        <dbReference type="ARBA" id="ARBA00022448"/>
    </source>
</evidence>
<proteinExistence type="predicted"/>
<evidence type="ECO:0000313" key="5">
    <source>
        <dbReference type="EMBL" id="SFW38668.1"/>
    </source>
</evidence>
<dbReference type="EMBL" id="FPIY01000002">
    <property type="protein sequence ID" value="SFW38668.1"/>
    <property type="molecule type" value="Genomic_DNA"/>
</dbReference>
<dbReference type="Proteomes" id="UP000183257">
    <property type="component" value="Unassembled WGS sequence"/>
</dbReference>
<dbReference type="SMART" id="SM00382">
    <property type="entry name" value="AAA"/>
    <property type="match status" value="1"/>
</dbReference>
<keyword evidence="2" id="KW-0547">Nucleotide-binding</keyword>
<dbReference type="SUPFAM" id="SSF52540">
    <property type="entry name" value="P-loop containing nucleoside triphosphate hydrolases"/>
    <property type="match status" value="2"/>
</dbReference>
<dbReference type="InterPro" id="IPR003439">
    <property type="entry name" value="ABC_transporter-like_ATP-bd"/>
</dbReference>
<dbReference type="PROSITE" id="PS50893">
    <property type="entry name" value="ABC_TRANSPORTER_2"/>
    <property type="match status" value="1"/>
</dbReference>
<evidence type="ECO:0000313" key="6">
    <source>
        <dbReference type="Proteomes" id="UP000183257"/>
    </source>
</evidence>
<dbReference type="InterPro" id="IPR003593">
    <property type="entry name" value="AAA+_ATPase"/>
</dbReference>
<keyword evidence="1" id="KW-0813">Transport</keyword>
<accession>A0A1K1NTP0</accession>
<protein>
    <submittedName>
        <fullName evidence="5">Molybdate transport system ATP-binding protein</fullName>
    </submittedName>
</protein>
<dbReference type="GO" id="GO:0043190">
    <property type="term" value="C:ATP-binding cassette (ABC) transporter complex"/>
    <property type="evidence" value="ECO:0007669"/>
    <property type="project" value="TreeGrafter"/>
</dbReference>
<dbReference type="GO" id="GO:0042626">
    <property type="term" value="F:ATPase-coupled transmembrane transporter activity"/>
    <property type="evidence" value="ECO:0007669"/>
    <property type="project" value="TreeGrafter"/>
</dbReference>